<comment type="caution">
    <text evidence="1">The sequence shown here is derived from an EMBL/GenBank/DDBJ whole genome shotgun (WGS) entry which is preliminary data.</text>
</comment>
<sequence>MELTNKGVEKYQSVNFPNIVLNKRENGSGFLEGKISKHDINFFSDYFITYGKDAIIKKPFELIKCMKEKLNKILNQYN</sequence>
<proteinExistence type="predicted"/>
<organism evidence="1 2">
    <name type="scientific">[Anoxybacillus] calidus</name>
    <dbReference type="NCBI Taxonomy" id="575178"/>
    <lineage>
        <taxon>Bacteria</taxon>
        <taxon>Bacillati</taxon>
        <taxon>Bacillota</taxon>
        <taxon>Bacilli</taxon>
        <taxon>Bacillales</taxon>
        <taxon>Anoxybacillaceae</taxon>
        <taxon>Paranoxybacillus</taxon>
    </lineage>
</organism>
<dbReference type="AlphaFoldDB" id="A0A7V9Z191"/>
<reference evidence="1 2" key="1">
    <citation type="submission" date="2020-07" db="EMBL/GenBank/DDBJ databases">
        <title>Genomic Encyclopedia of Type Strains, Phase IV (KMG-IV): sequencing the most valuable type-strain genomes for metagenomic binning, comparative biology and taxonomic classification.</title>
        <authorList>
            <person name="Goeker M."/>
        </authorList>
    </citation>
    <scope>NUCLEOTIDE SEQUENCE [LARGE SCALE GENOMIC DNA]</scope>
    <source>
        <strain evidence="1 2">DSM 25220</strain>
    </source>
</reference>
<keyword evidence="1" id="KW-0238">DNA-binding</keyword>
<protein>
    <submittedName>
        <fullName evidence="1">Putative DNA-binding transcriptional regulator YafY</fullName>
    </submittedName>
</protein>
<evidence type="ECO:0000313" key="1">
    <source>
        <dbReference type="EMBL" id="MBA2872236.1"/>
    </source>
</evidence>
<gene>
    <name evidence="1" type="ORF">HNQ85_002545</name>
</gene>
<evidence type="ECO:0000313" key="2">
    <source>
        <dbReference type="Proteomes" id="UP000580891"/>
    </source>
</evidence>
<keyword evidence="2" id="KW-1185">Reference proteome</keyword>
<accession>A0A7V9Z191</accession>
<dbReference type="Proteomes" id="UP000580891">
    <property type="component" value="Unassembled WGS sequence"/>
</dbReference>
<dbReference type="GO" id="GO:0003677">
    <property type="term" value="F:DNA binding"/>
    <property type="evidence" value="ECO:0007669"/>
    <property type="project" value="UniProtKB-KW"/>
</dbReference>
<dbReference type="EMBL" id="JACDUU010000006">
    <property type="protein sequence ID" value="MBA2872236.1"/>
    <property type="molecule type" value="Genomic_DNA"/>
</dbReference>
<name>A0A7V9Z191_9BACL</name>